<dbReference type="InterPro" id="IPR000281">
    <property type="entry name" value="HTH_RpiR"/>
</dbReference>
<dbReference type="PANTHER" id="PTHR30514:SF21">
    <property type="entry name" value="RPIR-FAMILY TRANSCRIPTIONAL REGULATOR"/>
    <property type="match status" value="1"/>
</dbReference>
<dbReference type="Pfam" id="PF01380">
    <property type="entry name" value="SIS"/>
    <property type="match status" value="1"/>
</dbReference>
<name>A0AAI8DH81_MAMSC</name>
<dbReference type="Gene3D" id="1.10.10.10">
    <property type="entry name" value="Winged helix-like DNA-binding domain superfamily/Winged helix DNA-binding domain"/>
    <property type="match status" value="1"/>
</dbReference>
<keyword evidence="2" id="KW-0238">DNA-binding</keyword>
<proteinExistence type="predicted"/>
<protein>
    <submittedName>
        <fullName evidence="6">MurR/RpiR family transcriptional regulator</fullName>
    </submittedName>
</protein>
<feature type="domain" description="SIS" evidence="5">
    <location>
        <begin position="119"/>
        <end position="257"/>
    </location>
</feature>
<organism evidence="6 7">
    <name type="scientific">Mammaliicoccus sciuri</name>
    <name type="common">Staphylococcus sciuri</name>
    <dbReference type="NCBI Taxonomy" id="1296"/>
    <lineage>
        <taxon>Bacteria</taxon>
        <taxon>Bacillati</taxon>
        <taxon>Bacillota</taxon>
        <taxon>Bacilli</taxon>
        <taxon>Bacillales</taxon>
        <taxon>Staphylococcaceae</taxon>
        <taxon>Mammaliicoccus</taxon>
    </lineage>
</organism>
<reference evidence="7" key="1">
    <citation type="submission" date="2017-06" db="EMBL/GenBank/DDBJ databases">
        <title>FDA dAtabase for Regulatory Grade micrObial Sequences (FDA-ARGOS): Supporting development and validation of Infectious Disease Dx tests.</title>
        <authorList>
            <person name="Goldberg B."/>
            <person name="Campos J."/>
            <person name="Tallon L."/>
            <person name="Sadzewicz L."/>
            <person name="Sengamalay N."/>
            <person name="Ott S."/>
            <person name="Godinez A."/>
            <person name="Nagaraj S."/>
            <person name="Vavikolanu K."/>
            <person name="Nadendla S."/>
            <person name="George J."/>
            <person name="Geyer C."/>
            <person name="Sichtig H."/>
        </authorList>
    </citation>
    <scope>NUCLEOTIDE SEQUENCE [LARGE SCALE GENOMIC DNA]</scope>
    <source>
        <strain evidence="7">FDAARGOS_285</strain>
    </source>
</reference>
<evidence type="ECO:0000313" key="7">
    <source>
        <dbReference type="Proteomes" id="UP000197058"/>
    </source>
</evidence>
<dbReference type="GO" id="GO:1901135">
    <property type="term" value="P:carbohydrate derivative metabolic process"/>
    <property type="evidence" value="ECO:0007669"/>
    <property type="project" value="InterPro"/>
</dbReference>
<accession>A0AAI8DH81</accession>
<dbReference type="AlphaFoldDB" id="A0AAI8DH81"/>
<dbReference type="KEGG" id="sscu:CEP64_07120"/>
<dbReference type="Gene3D" id="3.40.50.10490">
    <property type="entry name" value="Glucose-6-phosphate isomerase like protein, domain 1"/>
    <property type="match status" value="1"/>
</dbReference>
<dbReference type="PANTHER" id="PTHR30514">
    <property type="entry name" value="GLUCOKINASE"/>
    <property type="match status" value="1"/>
</dbReference>
<keyword evidence="1" id="KW-0805">Transcription regulation</keyword>
<evidence type="ECO:0000256" key="2">
    <source>
        <dbReference type="ARBA" id="ARBA00023125"/>
    </source>
</evidence>
<dbReference type="InterPro" id="IPR009057">
    <property type="entry name" value="Homeodomain-like_sf"/>
</dbReference>
<dbReference type="PROSITE" id="PS51464">
    <property type="entry name" value="SIS"/>
    <property type="match status" value="1"/>
</dbReference>
<dbReference type="CDD" id="cd05013">
    <property type="entry name" value="SIS_RpiR"/>
    <property type="match status" value="1"/>
</dbReference>
<dbReference type="Proteomes" id="UP000197058">
    <property type="component" value="Chromosome"/>
</dbReference>
<dbReference type="InterPro" id="IPR035472">
    <property type="entry name" value="RpiR-like_SIS"/>
</dbReference>
<evidence type="ECO:0000256" key="3">
    <source>
        <dbReference type="ARBA" id="ARBA00023163"/>
    </source>
</evidence>
<keyword evidence="3" id="KW-0804">Transcription</keyword>
<gene>
    <name evidence="6" type="ORF">CEP64_07120</name>
</gene>
<feature type="domain" description="HTH rpiR-type" evidence="4">
    <location>
        <begin position="4"/>
        <end position="80"/>
    </location>
</feature>
<dbReference type="RefSeq" id="WP_078355717.1">
    <property type="nucleotide sequence ID" value="NZ_CP022046.2"/>
</dbReference>
<dbReference type="InterPro" id="IPR047640">
    <property type="entry name" value="RpiR-like"/>
</dbReference>
<dbReference type="InterPro" id="IPR001347">
    <property type="entry name" value="SIS_dom"/>
</dbReference>
<evidence type="ECO:0000313" key="6">
    <source>
        <dbReference type="EMBL" id="ASE34361.1"/>
    </source>
</evidence>
<dbReference type="EMBL" id="CP022046">
    <property type="protein sequence ID" value="ASE34361.1"/>
    <property type="molecule type" value="Genomic_DNA"/>
</dbReference>
<dbReference type="SUPFAM" id="SSF46689">
    <property type="entry name" value="Homeodomain-like"/>
    <property type="match status" value="1"/>
</dbReference>
<dbReference type="InterPro" id="IPR046348">
    <property type="entry name" value="SIS_dom_sf"/>
</dbReference>
<dbReference type="SUPFAM" id="SSF53697">
    <property type="entry name" value="SIS domain"/>
    <property type="match status" value="1"/>
</dbReference>
<sequence length="257" mass="29073">MEQNALVGKLQKRRNDLSELEKRVLDFILNDYTSIANMNIDDIAEKLFVSTATVSRCSQKLGYQGYRELKYALLQNQPDINKVNNVQSFDVEMDDFMNENLANLQNTMNEINIQDIEKAVAFIRDARVIEIISVGASLVNGIDLSRKLTFLGKVAHARTDWDELEAVTHNLDQESLAICVSSSGETSHIVRYAQQLRDNQVPIISIVSNRHSKLAQLSTITLIAKTNSIYIGNVDLSSRHAAMFMIDFLLMMYGRQL</sequence>
<evidence type="ECO:0000259" key="4">
    <source>
        <dbReference type="PROSITE" id="PS51071"/>
    </source>
</evidence>
<dbReference type="GO" id="GO:0097367">
    <property type="term" value="F:carbohydrate derivative binding"/>
    <property type="evidence" value="ECO:0007669"/>
    <property type="project" value="InterPro"/>
</dbReference>
<dbReference type="Pfam" id="PF01418">
    <property type="entry name" value="HTH_6"/>
    <property type="match status" value="1"/>
</dbReference>
<dbReference type="GO" id="GO:0003700">
    <property type="term" value="F:DNA-binding transcription factor activity"/>
    <property type="evidence" value="ECO:0007669"/>
    <property type="project" value="InterPro"/>
</dbReference>
<dbReference type="PROSITE" id="PS51071">
    <property type="entry name" value="HTH_RPIR"/>
    <property type="match status" value="1"/>
</dbReference>
<dbReference type="InterPro" id="IPR036388">
    <property type="entry name" value="WH-like_DNA-bd_sf"/>
</dbReference>
<dbReference type="GO" id="GO:0003677">
    <property type="term" value="F:DNA binding"/>
    <property type="evidence" value="ECO:0007669"/>
    <property type="project" value="UniProtKB-KW"/>
</dbReference>
<evidence type="ECO:0000256" key="1">
    <source>
        <dbReference type="ARBA" id="ARBA00023015"/>
    </source>
</evidence>
<evidence type="ECO:0000259" key="5">
    <source>
        <dbReference type="PROSITE" id="PS51464"/>
    </source>
</evidence>